<dbReference type="Pfam" id="PF00300">
    <property type="entry name" value="His_Phos_1"/>
    <property type="match status" value="1"/>
</dbReference>
<organism evidence="3">
    <name type="scientific">uncultured Rubrobacteraceae bacterium</name>
    <dbReference type="NCBI Taxonomy" id="349277"/>
    <lineage>
        <taxon>Bacteria</taxon>
        <taxon>Bacillati</taxon>
        <taxon>Actinomycetota</taxon>
        <taxon>Rubrobacteria</taxon>
        <taxon>Rubrobacterales</taxon>
        <taxon>Rubrobacteraceae</taxon>
        <taxon>environmental samples</taxon>
    </lineage>
</organism>
<feature type="active site" description="Proton donor/acceptor" evidence="1">
    <location>
        <position position="87"/>
    </location>
</feature>
<dbReference type="EMBL" id="CADCVF010000036">
    <property type="protein sequence ID" value="CAA9456304.1"/>
    <property type="molecule type" value="Genomic_DNA"/>
</dbReference>
<reference evidence="3" key="1">
    <citation type="submission" date="2020-02" db="EMBL/GenBank/DDBJ databases">
        <authorList>
            <person name="Meier V. D."/>
        </authorList>
    </citation>
    <scope>NUCLEOTIDE SEQUENCE</scope>
    <source>
        <strain evidence="3">AVDCRST_MAG58</strain>
    </source>
</reference>
<dbReference type="GO" id="GO:0016791">
    <property type="term" value="F:phosphatase activity"/>
    <property type="evidence" value="ECO:0007669"/>
    <property type="project" value="TreeGrafter"/>
</dbReference>
<dbReference type="GO" id="GO:0005829">
    <property type="term" value="C:cytosol"/>
    <property type="evidence" value="ECO:0007669"/>
    <property type="project" value="TreeGrafter"/>
</dbReference>
<evidence type="ECO:0008006" key="4">
    <source>
        <dbReference type="Google" id="ProtNLM"/>
    </source>
</evidence>
<accession>A0A6J4QV96</accession>
<feature type="binding site" evidence="2">
    <location>
        <position position="61"/>
    </location>
    <ligand>
        <name>substrate</name>
    </ligand>
</feature>
<dbReference type="InterPro" id="IPR013078">
    <property type="entry name" value="His_Pase_superF_clade-1"/>
</dbReference>
<dbReference type="PROSITE" id="PS00175">
    <property type="entry name" value="PG_MUTASE"/>
    <property type="match status" value="1"/>
</dbReference>
<dbReference type="InterPro" id="IPR001345">
    <property type="entry name" value="PG/BPGM_mutase_AS"/>
</dbReference>
<protein>
    <recommendedName>
        <fullName evidence="4">Histidine phosphatase family protein</fullName>
    </recommendedName>
</protein>
<dbReference type="AlphaFoldDB" id="A0A6J4QV96"/>
<dbReference type="SUPFAM" id="SSF53254">
    <property type="entry name" value="Phosphoglycerate mutase-like"/>
    <property type="match status" value="1"/>
</dbReference>
<dbReference type="Gene3D" id="3.40.50.1240">
    <property type="entry name" value="Phosphoglycerate mutase-like"/>
    <property type="match status" value="1"/>
</dbReference>
<proteinExistence type="predicted"/>
<dbReference type="InterPro" id="IPR029033">
    <property type="entry name" value="His_PPase_superfam"/>
</dbReference>
<gene>
    <name evidence="3" type="ORF">AVDCRST_MAG58-1635</name>
</gene>
<evidence type="ECO:0000256" key="2">
    <source>
        <dbReference type="PIRSR" id="PIRSR613078-2"/>
    </source>
</evidence>
<dbReference type="SMART" id="SM00855">
    <property type="entry name" value="PGAM"/>
    <property type="match status" value="1"/>
</dbReference>
<dbReference type="InterPro" id="IPR050275">
    <property type="entry name" value="PGM_Phosphatase"/>
</dbReference>
<dbReference type="PANTHER" id="PTHR48100">
    <property type="entry name" value="BROAD-SPECIFICITY PHOSPHATASE YOR283W-RELATED"/>
    <property type="match status" value="1"/>
</dbReference>
<evidence type="ECO:0000256" key="1">
    <source>
        <dbReference type="PIRSR" id="PIRSR613078-1"/>
    </source>
</evidence>
<sequence length="217" mass="23741">MPELQEILLVRHGQSTANAKGIWQGQMEFPLSERGRVQAGLAGRSLSGQPFEGLYSSPLSRAFETAEIIRDRTGVARDVVACDGLIERRGGILEGHTWVEQEQQNPELAKKFLAIPEEERWELVGAETDEEVIARFEEALSSIRALHPDGARIVVVSHGGVMRAFLMKRFGPEILPGAQRAANASITRLQWGATGPRLLEVASTAHLTEDPGPSTVE</sequence>
<feature type="binding site" evidence="2">
    <location>
        <begin position="11"/>
        <end position="18"/>
    </location>
    <ligand>
        <name>substrate</name>
    </ligand>
</feature>
<dbReference type="CDD" id="cd07067">
    <property type="entry name" value="HP_PGM_like"/>
    <property type="match status" value="1"/>
</dbReference>
<dbReference type="PANTHER" id="PTHR48100:SF44">
    <property type="entry name" value="PHOSPHATASE C1620.13-RELATED"/>
    <property type="match status" value="1"/>
</dbReference>
<name>A0A6J4QV96_9ACTN</name>
<evidence type="ECO:0000313" key="3">
    <source>
        <dbReference type="EMBL" id="CAA9456304.1"/>
    </source>
</evidence>
<feature type="active site" description="Tele-phosphohistidine intermediate" evidence="1">
    <location>
        <position position="12"/>
    </location>
</feature>